<proteinExistence type="predicted"/>
<dbReference type="Proteomes" id="UP000027265">
    <property type="component" value="Unassembled WGS sequence"/>
</dbReference>
<dbReference type="InterPro" id="IPR014752">
    <property type="entry name" value="Arrestin-like_C"/>
</dbReference>
<feature type="region of interest" description="Disordered" evidence="1">
    <location>
        <begin position="432"/>
        <end position="451"/>
    </location>
</feature>
<sequence>METPEPVPPTSQADQDLPPYAHHASPPSTSANRRELTDHVYHLYNSKNKPWASLKVRSTARSNKFLPVYYEGEPINGEVELNFEKEERIKAVSLMVMGRLISTAANGDKTFLKMSHPLWSASQGPPSSEPQSNRSSPVSSNEQVGKLLGKYTWPFTITMPKDVAMKGRSRKEQPKAYRLPPTFLVKNIHFTVQYELLVHIQRPSLHIDNKLGTVFGYTPCLVAPPPSPIRQIAYQENTALVGPEDDPAGWTTLAPLHLQGSIFNTRPLQASCTVSIAKPLCYTRGGTIPLVVLISSPDSHALDLLSTPKFFDVQLIRHVGFDADFYRRRSDAGHATKLGTDATTSDESVAKAVWWPSPREDDRPGGKRRLEGEIHLSGQLHPSCIFDRFLISYSLVIYPPSAPGIALTGSGDLKQPLSLAQRRVEVVTAYPRGPRPRRYAPPGYDDGDDNSGAVRGDILGVIRV</sequence>
<protein>
    <recommendedName>
        <fullName evidence="2">Arrestin-like N-terminal domain-containing protein</fullName>
    </recommendedName>
</protein>
<feature type="compositionally biased region" description="Polar residues" evidence="1">
    <location>
        <begin position="120"/>
        <end position="142"/>
    </location>
</feature>
<dbReference type="Gene3D" id="2.60.40.640">
    <property type="match status" value="1"/>
</dbReference>
<accession>A0A067Q317</accession>
<dbReference type="AlphaFoldDB" id="A0A067Q317"/>
<dbReference type="InParanoid" id="A0A067Q317"/>
<organism evidence="3 4">
    <name type="scientific">Jaapia argillacea MUCL 33604</name>
    <dbReference type="NCBI Taxonomy" id="933084"/>
    <lineage>
        <taxon>Eukaryota</taxon>
        <taxon>Fungi</taxon>
        <taxon>Dikarya</taxon>
        <taxon>Basidiomycota</taxon>
        <taxon>Agaricomycotina</taxon>
        <taxon>Agaricomycetes</taxon>
        <taxon>Agaricomycetidae</taxon>
        <taxon>Jaapiales</taxon>
        <taxon>Jaapiaceae</taxon>
        <taxon>Jaapia</taxon>
    </lineage>
</organism>
<dbReference type="EMBL" id="KL197720">
    <property type="protein sequence ID" value="KDQ56976.1"/>
    <property type="molecule type" value="Genomic_DNA"/>
</dbReference>
<dbReference type="InterPro" id="IPR011021">
    <property type="entry name" value="Arrestin-like_N"/>
</dbReference>
<name>A0A067Q317_9AGAM</name>
<feature type="region of interest" description="Disordered" evidence="1">
    <location>
        <begin position="1"/>
        <end position="32"/>
    </location>
</feature>
<dbReference type="OrthoDB" id="3162660at2759"/>
<gene>
    <name evidence="3" type="ORF">JAAARDRAFT_35575</name>
</gene>
<dbReference type="SUPFAM" id="SSF81296">
    <property type="entry name" value="E set domains"/>
    <property type="match status" value="1"/>
</dbReference>
<evidence type="ECO:0000259" key="2">
    <source>
        <dbReference type="Pfam" id="PF00339"/>
    </source>
</evidence>
<dbReference type="Pfam" id="PF00339">
    <property type="entry name" value="Arrestin_N"/>
    <property type="match status" value="1"/>
</dbReference>
<evidence type="ECO:0000256" key="1">
    <source>
        <dbReference type="SAM" id="MobiDB-lite"/>
    </source>
</evidence>
<dbReference type="InterPro" id="IPR014756">
    <property type="entry name" value="Ig_E-set"/>
</dbReference>
<keyword evidence="4" id="KW-1185">Reference proteome</keyword>
<evidence type="ECO:0000313" key="4">
    <source>
        <dbReference type="Proteomes" id="UP000027265"/>
    </source>
</evidence>
<reference evidence="4" key="1">
    <citation type="journal article" date="2014" name="Proc. Natl. Acad. Sci. U.S.A.">
        <title>Extensive sampling of basidiomycete genomes demonstrates inadequacy of the white-rot/brown-rot paradigm for wood decay fungi.</title>
        <authorList>
            <person name="Riley R."/>
            <person name="Salamov A.A."/>
            <person name="Brown D.W."/>
            <person name="Nagy L.G."/>
            <person name="Floudas D."/>
            <person name="Held B.W."/>
            <person name="Levasseur A."/>
            <person name="Lombard V."/>
            <person name="Morin E."/>
            <person name="Otillar R."/>
            <person name="Lindquist E.A."/>
            <person name="Sun H."/>
            <person name="LaButti K.M."/>
            <person name="Schmutz J."/>
            <person name="Jabbour D."/>
            <person name="Luo H."/>
            <person name="Baker S.E."/>
            <person name="Pisabarro A.G."/>
            <person name="Walton J.D."/>
            <person name="Blanchette R.A."/>
            <person name="Henrissat B."/>
            <person name="Martin F."/>
            <person name="Cullen D."/>
            <person name="Hibbett D.S."/>
            <person name="Grigoriev I.V."/>
        </authorList>
    </citation>
    <scope>NUCLEOTIDE SEQUENCE [LARGE SCALE GENOMIC DNA]</scope>
    <source>
        <strain evidence="4">MUCL 33604</strain>
    </source>
</reference>
<feature type="region of interest" description="Disordered" evidence="1">
    <location>
        <begin position="117"/>
        <end position="142"/>
    </location>
</feature>
<feature type="domain" description="Arrestin-like N-terminal" evidence="2">
    <location>
        <begin position="66"/>
        <end position="209"/>
    </location>
</feature>
<evidence type="ECO:0000313" key="3">
    <source>
        <dbReference type="EMBL" id="KDQ56976.1"/>
    </source>
</evidence>
<dbReference type="HOGENOM" id="CLU_025691_0_0_1"/>